<dbReference type="AlphaFoldDB" id="A0A812SWF3"/>
<dbReference type="OrthoDB" id="406375at2759"/>
<protein>
    <submittedName>
        <fullName evidence="1">Uncharacterized protein</fullName>
    </submittedName>
</protein>
<proteinExistence type="predicted"/>
<evidence type="ECO:0000313" key="2">
    <source>
        <dbReference type="Proteomes" id="UP000604046"/>
    </source>
</evidence>
<comment type="caution">
    <text evidence="1">The sequence shown here is derived from an EMBL/GenBank/DDBJ whole genome shotgun (WGS) entry which is preliminary data.</text>
</comment>
<dbReference type="Proteomes" id="UP000604046">
    <property type="component" value="Unassembled WGS sequence"/>
</dbReference>
<accession>A0A812SWF3</accession>
<sequence>MLPWFWVCCTSKPLASPEDDTDDFLFRGDRPDSQIRSSTPICKHHRVLQASFGWCSLYSGVLATFETQGACFYSLSSPSFFPLFFGSPSLLPRWCRGPRLPLSALVLRSPGPLWSSCLWSRANLLSRDSGRQCTFRVFLQNPIQSHHYKHCIHCIRKWGGAGGAPTPRNYSYLLVLHSILFFVSASD</sequence>
<evidence type="ECO:0000313" key="1">
    <source>
        <dbReference type="EMBL" id="CAE7506373.1"/>
    </source>
</evidence>
<name>A0A812SWF3_9DINO</name>
<keyword evidence="2" id="KW-1185">Reference proteome</keyword>
<reference evidence="1" key="1">
    <citation type="submission" date="2021-02" db="EMBL/GenBank/DDBJ databases">
        <authorList>
            <person name="Dougan E. K."/>
            <person name="Rhodes N."/>
            <person name="Thang M."/>
            <person name="Chan C."/>
        </authorList>
    </citation>
    <scope>NUCLEOTIDE SEQUENCE</scope>
</reference>
<organism evidence="1 2">
    <name type="scientific">Symbiodinium natans</name>
    <dbReference type="NCBI Taxonomy" id="878477"/>
    <lineage>
        <taxon>Eukaryota</taxon>
        <taxon>Sar</taxon>
        <taxon>Alveolata</taxon>
        <taxon>Dinophyceae</taxon>
        <taxon>Suessiales</taxon>
        <taxon>Symbiodiniaceae</taxon>
        <taxon>Symbiodinium</taxon>
    </lineage>
</organism>
<dbReference type="EMBL" id="CAJNDS010002514">
    <property type="protein sequence ID" value="CAE7506373.1"/>
    <property type="molecule type" value="Genomic_DNA"/>
</dbReference>
<gene>
    <name evidence="1" type="ORF">SNAT2548_LOCUS28361</name>
</gene>